<reference evidence="7 8" key="1">
    <citation type="journal article" date="2018" name="Plant J.">
        <title>Genome sequences of Chlorella sorokiniana UTEX 1602 and Micractinium conductrix SAG 241.80: implications to maltose excretion by a green alga.</title>
        <authorList>
            <person name="Arriola M.B."/>
            <person name="Velmurugan N."/>
            <person name="Zhang Y."/>
            <person name="Plunkett M.H."/>
            <person name="Hondzo H."/>
            <person name="Barney B.M."/>
        </authorList>
    </citation>
    <scope>NUCLEOTIDE SEQUENCE [LARGE SCALE GENOMIC DNA]</scope>
    <source>
        <strain evidence="8">UTEX 1602</strain>
    </source>
</reference>
<evidence type="ECO:0000256" key="3">
    <source>
        <dbReference type="ARBA" id="ARBA00023163"/>
    </source>
</evidence>
<dbReference type="PROSITE" id="PS51519">
    <property type="entry name" value="RWP_RK"/>
    <property type="match status" value="1"/>
</dbReference>
<dbReference type="GO" id="GO:0003677">
    <property type="term" value="F:DNA binding"/>
    <property type="evidence" value="ECO:0007669"/>
    <property type="project" value="UniProtKB-KW"/>
</dbReference>
<organism evidence="7 8">
    <name type="scientific">Chlorella sorokiniana</name>
    <name type="common">Freshwater green alga</name>
    <dbReference type="NCBI Taxonomy" id="3076"/>
    <lineage>
        <taxon>Eukaryota</taxon>
        <taxon>Viridiplantae</taxon>
        <taxon>Chlorophyta</taxon>
        <taxon>core chlorophytes</taxon>
        <taxon>Trebouxiophyceae</taxon>
        <taxon>Chlorellales</taxon>
        <taxon>Chlorellaceae</taxon>
        <taxon>Chlorella clade</taxon>
        <taxon>Chlorella</taxon>
    </lineage>
</organism>
<feature type="compositionally biased region" description="Low complexity" evidence="5">
    <location>
        <begin position="468"/>
        <end position="487"/>
    </location>
</feature>
<evidence type="ECO:0000256" key="4">
    <source>
        <dbReference type="ARBA" id="ARBA00023242"/>
    </source>
</evidence>
<name>A0A2P6TCD9_CHLSO</name>
<keyword evidence="1" id="KW-0805">Transcription regulation</keyword>
<dbReference type="EMBL" id="LHPG02000025">
    <property type="protein sequence ID" value="PRW20304.1"/>
    <property type="molecule type" value="Genomic_DNA"/>
</dbReference>
<dbReference type="OrthoDB" id="10610541at2759"/>
<feature type="compositionally biased region" description="Pro residues" evidence="5">
    <location>
        <begin position="94"/>
        <end position="104"/>
    </location>
</feature>
<feature type="compositionally biased region" description="Low complexity" evidence="5">
    <location>
        <begin position="192"/>
        <end position="204"/>
    </location>
</feature>
<protein>
    <submittedName>
        <fullName evidence="7">RWP-RK transcription factor</fullName>
    </submittedName>
</protein>
<feature type="region of interest" description="Disordered" evidence="5">
    <location>
        <begin position="178"/>
        <end position="204"/>
    </location>
</feature>
<feature type="domain" description="RWP-RK" evidence="6">
    <location>
        <begin position="486"/>
        <end position="561"/>
    </location>
</feature>
<comment type="caution">
    <text evidence="7">The sequence shown here is derived from an EMBL/GenBank/DDBJ whole genome shotgun (WGS) entry which is preliminary data.</text>
</comment>
<keyword evidence="8" id="KW-1185">Reference proteome</keyword>
<feature type="compositionally biased region" description="Acidic residues" evidence="5">
    <location>
        <begin position="54"/>
        <end position="73"/>
    </location>
</feature>
<gene>
    <name evidence="7" type="ORF">C2E21_9245</name>
</gene>
<dbReference type="Proteomes" id="UP000239899">
    <property type="component" value="Unassembled WGS sequence"/>
</dbReference>
<accession>A0A2P6TCD9</accession>
<dbReference type="AlphaFoldDB" id="A0A2P6TCD9"/>
<dbReference type="Pfam" id="PF02042">
    <property type="entry name" value="RWP-RK"/>
    <property type="match status" value="1"/>
</dbReference>
<evidence type="ECO:0000259" key="6">
    <source>
        <dbReference type="PROSITE" id="PS51519"/>
    </source>
</evidence>
<evidence type="ECO:0000256" key="2">
    <source>
        <dbReference type="ARBA" id="ARBA00023125"/>
    </source>
</evidence>
<keyword evidence="4" id="KW-0539">Nucleus</keyword>
<proteinExistence type="predicted"/>
<keyword evidence="3" id="KW-0804">Transcription</keyword>
<dbReference type="InterPro" id="IPR003035">
    <property type="entry name" value="RWP-RK_dom"/>
</dbReference>
<evidence type="ECO:0000256" key="1">
    <source>
        <dbReference type="ARBA" id="ARBA00023015"/>
    </source>
</evidence>
<feature type="region of interest" description="Disordered" evidence="5">
    <location>
        <begin position="1"/>
        <end position="114"/>
    </location>
</feature>
<feature type="compositionally biased region" description="Acidic residues" evidence="5">
    <location>
        <begin position="447"/>
        <end position="467"/>
    </location>
</feature>
<evidence type="ECO:0000313" key="8">
    <source>
        <dbReference type="Proteomes" id="UP000239899"/>
    </source>
</evidence>
<feature type="region of interest" description="Disordered" evidence="5">
    <location>
        <begin position="323"/>
        <end position="361"/>
    </location>
</feature>
<keyword evidence="2" id="KW-0238">DNA-binding</keyword>
<feature type="compositionally biased region" description="Basic and acidic residues" evidence="5">
    <location>
        <begin position="413"/>
        <end position="434"/>
    </location>
</feature>
<feature type="region of interest" description="Disordered" evidence="5">
    <location>
        <begin position="403"/>
        <end position="504"/>
    </location>
</feature>
<evidence type="ECO:0000313" key="7">
    <source>
        <dbReference type="EMBL" id="PRW20304.1"/>
    </source>
</evidence>
<evidence type="ECO:0000256" key="5">
    <source>
        <dbReference type="SAM" id="MobiDB-lite"/>
    </source>
</evidence>
<sequence length="561" mass="57993">MRLRHRTIRAPRQGKQAGRQGASEARGRRQKAMQRPLRAARPPPGFAAAVAAESESDEEELSEEEEQDEEEADLLLQMADTDSEQQQQQQQQQPPAPTPVPAPPTSTRQPAPTSEARWLAAMALSPLLSLPQLQPEEEAVGVWAAPSSTPAALSAASPGLGVAHAAALPSPAFHDFGGPSLPPRHPLWGSQPAAPTGTAAAAGPAAAGPAASVAQMGAERPLVLVSSDGSGRAGLAAATAAVAREAALFAAGGGATSPPMHPWDLRRPAKGASPLQLEDVQRLQLAAAATPAKVAVPASAANPQPYHLYANGTAVPFEIPHAKFGLPRKPRPADEVQDASAAQSPQGSHLAAPGQPPGGEAAAAAAVQAAFAAAAAEPSPRSAFTGTHYSAGSSLAARHTHAPLSGGLAGVQPRERSQRSRRQRELSEEFHWSDEEAEEGGGGGSDTETEEEDEDMMVDSDESDEESSTSASTRSTRTGAAPSSTGRSGSGRRKGGRGTGLQQHVQQAAVAKRVKQLLHLAAPEAATVMGLSTSKFRQVCRAVGIARWPSRRDRANSDSDE</sequence>